<feature type="compositionally biased region" description="Acidic residues" evidence="2">
    <location>
        <begin position="64"/>
        <end position="76"/>
    </location>
</feature>
<comment type="caution">
    <text evidence="3">The sequence shown here is derived from an EMBL/GenBank/DDBJ whole genome shotgun (WGS) entry which is preliminary data.</text>
</comment>
<dbReference type="Proteomes" id="UP000236291">
    <property type="component" value="Unassembled WGS sequence"/>
</dbReference>
<dbReference type="AlphaFoldDB" id="A0A2K3N6P6"/>
<feature type="coiled-coil region" evidence="1">
    <location>
        <begin position="174"/>
        <end position="201"/>
    </location>
</feature>
<dbReference type="EMBL" id="ASHM01016942">
    <property type="protein sequence ID" value="PNX98702.1"/>
    <property type="molecule type" value="Genomic_DNA"/>
</dbReference>
<reference evidence="3 4" key="2">
    <citation type="journal article" date="2017" name="Front. Plant Sci.">
        <title>Gene Classification and Mining of Molecular Markers Useful in Red Clover (Trifolium pratense) Breeding.</title>
        <authorList>
            <person name="Istvanek J."/>
            <person name="Dluhosova J."/>
            <person name="Dluhos P."/>
            <person name="Patkova L."/>
            <person name="Nedelnik J."/>
            <person name="Repkova J."/>
        </authorList>
    </citation>
    <scope>NUCLEOTIDE SEQUENCE [LARGE SCALE GENOMIC DNA]</scope>
    <source>
        <strain evidence="4">cv. Tatra</strain>
        <tissue evidence="3">Young leaves</tissue>
    </source>
</reference>
<gene>
    <name evidence="3" type="ORF">L195_g021959</name>
</gene>
<organism evidence="3 4">
    <name type="scientific">Trifolium pratense</name>
    <name type="common">Red clover</name>
    <dbReference type="NCBI Taxonomy" id="57577"/>
    <lineage>
        <taxon>Eukaryota</taxon>
        <taxon>Viridiplantae</taxon>
        <taxon>Streptophyta</taxon>
        <taxon>Embryophyta</taxon>
        <taxon>Tracheophyta</taxon>
        <taxon>Spermatophyta</taxon>
        <taxon>Magnoliopsida</taxon>
        <taxon>eudicotyledons</taxon>
        <taxon>Gunneridae</taxon>
        <taxon>Pentapetalae</taxon>
        <taxon>rosids</taxon>
        <taxon>fabids</taxon>
        <taxon>Fabales</taxon>
        <taxon>Fabaceae</taxon>
        <taxon>Papilionoideae</taxon>
        <taxon>50 kb inversion clade</taxon>
        <taxon>NPAAA clade</taxon>
        <taxon>Hologalegina</taxon>
        <taxon>IRL clade</taxon>
        <taxon>Trifolieae</taxon>
        <taxon>Trifolium</taxon>
    </lineage>
</organism>
<dbReference type="PANTHER" id="PTHR34562:SF8">
    <property type="entry name" value="WPP DOMAIN-INTERACTING PROTEIN 1"/>
    <property type="match status" value="1"/>
</dbReference>
<evidence type="ECO:0000256" key="1">
    <source>
        <dbReference type="SAM" id="Coils"/>
    </source>
</evidence>
<name>A0A2K3N6P6_TRIPR</name>
<keyword evidence="1" id="KW-0175">Coiled coil</keyword>
<sequence length="325" mass="35648">MVSVQSQNNRKNNGTDNDDGGSVINESSPPYQTRKDYSGSGGDEYASNIICCNVGISNSWDFEKNDDNDDDDDDDGGGGGGGEGSDDGNLSWRVEEEIKERDSNDTLIDSLEDLRISQEALQLEIEKFWFIGNGSFLPDGDDSANYRSEATEASVVDLGFHGSCSSVGGKQISSSSVEHQVVSLTEKIKNLESKLEELLGLVALKNSMIAELETAFTGGEFTKEESTSNIGFLDEKFKELKSELESFFRQKIETEIKYLIIKQMMQNLKVASALAEKQKAISGSEVQIPKLEEAGNEDPIMKNITDEESVLELMPNSEEVFVVPT</sequence>
<evidence type="ECO:0000256" key="2">
    <source>
        <dbReference type="SAM" id="MobiDB-lite"/>
    </source>
</evidence>
<dbReference type="PANTHER" id="PTHR34562">
    <property type="entry name" value="WPP DOMAIN-INTERACTING PROTEIN 2"/>
    <property type="match status" value="1"/>
</dbReference>
<proteinExistence type="predicted"/>
<feature type="region of interest" description="Disordered" evidence="2">
    <location>
        <begin position="1"/>
        <end position="41"/>
    </location>
</feature>
<feature type="region of interest" description="Disordered" evidence="2">
    <location>
        <begin position="62"/>
        <end position="91"/>
    </location>
</feature>
<protein>
    <submittedName>
        <fullName evidence="3">WPP domain-interacting protein</fullName>
    </submittedName>
</protein>
<accession>A0A2K3N6P6</accession>
<evidence type="ECO:0000313" key="3">
    <source>
        <dbReference type="EMBL" id="PNX98702.1"/>
    </source>
</evidence>
<reference evidence="3 4" key="1">
    <citation type="journal article" date="2014" name="Am. J. Bot.">
        <title>Genome assembly and annotation for red clover (Trifolium pratense; Fabaceae).</title>
        <authorList>
            <person name="Istvanek J."/>
            <person name="Jaros M."/>
            <person name="Krenek A."/>
            <person name="Repkova J."/>
        </authorList>
    </citation>
    <scope>NUCLEOTIDE SEQUENCE [LARGE SCALE GENOMIC DNA]</scope>
    <source>
        <strain evidence="4">cv. Tatra</strain>
        <tissue evidence="3">Young leaves</tissue>
    </source>
</reference>
<feature type="compositionally biased region" description="Polar residues" evidence="2">
    <location>
        <begin position="1"/>
        <end position="15"/>
    </location>
</feature>
<dbReference type="InterPro" id="IPR044696">
    <property type="entry name" value="WIP1/2/3"/>
</dbReference>
<evidence type="ECO:0000313" key="4">
    <source>
        <dbReference type="Proteomes" id="UP000236291"/>
    </source>
</evidence>